<keyword evidence="3" id="KW-1185">Reference proteome</keyword>
<keyword evidence="1" id="KW-0472">Membrane</keyword>
<proteinExistence type="predicted"/>
<dbReference type="RefSeq" id="XP_070866121.1">
    <property type="nucleotide sequence ID" value="XM_071011186.1"/>
</dbReference>
<evidence type="ECO:0000256" key="1">
    <source>
        <dbReference type="SAM" id="Phobius"/>
    </source>
</evidence>
<feature type="transmembrane region" description="Helical" evidence="1">
    <location>
        <begin position="712"/>
        <end position="733"/>
    </location>
</feature>
<evidence type="ECO:0000313" key="2">
    <source>
        <dbReference type="EMBL" id="KAL2267394.1"/>
    </source>
</evidence>
<dbReference type="GeneID" id="98125830"/>
<keyword evidence="1" id="KW-1133">Transmembrane helix</keyword>
<feature type="transmembrane region" description="Helical" evidence="1">
    <location>
        <begin position="97"/>
        <end position="119"/>
    </location>
</feature>
<accession>A0ABR4DBI9</accession>
<reference evidence="2 3" key="1">
    <citation type="journal article" date="2024" name="Commun. Biol.">
        <title>Comparative genomic analysis of thermophilic fungi reveals convergent evolutionary adaptations and gene losses.</title>
        <authorList>
            <person name="Steindorff A.S."/>
            <person name="Aguilar-Pontes M.V."/>
            <person name="Robinson A.J."/>
            <person name="Andreopoulos B."/>
            <person name="LaButti K."/>
            <person name="Kuo A."/>
            <person name="Mondo S."/>
            <person name="Riley R."/>
            <person name="Otillar R."/>
            <person name="Haridas S."/>
            <person name="Lipzen A."/>
            <person name="Grimwood J."/>
            <person name="Schmutz J."/>
            <person name="Clum A."/>
            <person name="Reid I.D."/>
            <person name="Moisan M.C."/>
            <person name="Butler G."/>
            <person name="Nguyen T.T.M."/>
            <person name="Dewar K."/>
            <person name="Conant G."/>
            <person name="Drula E."/>
            <person name="Henrissat B."/>
            <person name="Hansel C."/>
            <person name="Singer S."/>
            <person name="Hutchinson M.I."/>
            <person name="de Vries R.P."/>
            <person name="Natvig D.O."/>
            <person name="Powell A.J."/>
            <person name="Tsang A."/>
            <person name="Grigoriev I.V."/>
        </authorList>
    </citation>
    <scope>NUCLEOTIDE SEQUENCE [LARGE SCALE GENOMIC DNA]</scope>
    <source>
        <strain evidence="2 3">ATCC 22073</strain>
    </source>
</reference>
<name>A0ABR4DBI9_9PEZI</name>
<feature type="transmembrane region" description="Helical" evidence="1">
    <location>
        <begin position="6"/>
        <end position="29"/>
    </location>
</feature>
<dbReference type="EMBL" id="JAZGUE010000004">
    <property type="protein sequence ID" value="KAL2267394.1"/>
    <property type="molecule type" value="Genomic_DNA"/>
</dbReference>
<keyword evidence="1" id="KW-0812">Transmembrane</keyword>
<feature type="transmembrane region" description="Helical" evidence="1">
    <location>
        <begin position="41"/>
        <end position="66"/>
    </location>
</feature>
<dbReference type="Proteomes" id="UP001600064">
    <property type="component" value="Unassembled WGS sequence"/>
</dbReference>
<comment type="caution">
    <text evidence="2">The sequence shown here is derived from an EMBL/GenBank/DDBJ whole genome shotgun (WGS) entry which is preliminary data.</text>
</comment>
<gene>
    <name evidence="2" type="ORF">VTJ83DRAFT_4671</name>
</gene>
<protein>
    <submittedName>
        <fullName evidence="2">Uncharacterized protein</fullName>
    </submittedName>
</protein>
<evidence type="ECO:0000313" key="3">
    <source>
        <dbReference type="Proteomes" id="UP001600064"/>
    </source>
</evidence>
<sequence length="818" mass="87391">MLDLTIGQVSGLIATGVFLGASPTTSVFLSPPSLDQPLQTLLSIAFPAALVSVITSNQSAATWSVLGRALHASPWPTLLQTDSAARRGVRGLVSNVLLLQTATVFLVSIASIVTPLGLYEAVEPAPRADPVAFAYVRDATPFGLASSARLGGAAPFTRACGDEACPGSWANRTCVTQGSLEKCTAVVYGRRIPRVWYQEFAAGARTVGETVASIFDVQWRAQSNASDALGEDGWYVRSECRQTGVLVLERGLQLVDGLVVDAGEGGGGIGFRNHTAPAQPGLQYGATWDEDTLFVEPEVRCANLNVTLDFVLWQNSTSRLAPRDLVLTDRGGFSRLARDKPDLSFDAAQGNGQGPIDLRARAWRAAWEANYLTLAYFNATDLNDDEAVVKRLDVTPGMHFKSSSSAARVENFGRTDSAAFSVEYQAIRTALDFGEYLDLPSQPAPDASSSGNPFGITKAHFHRISERCGGADLSTRANLNATLIGCGIIYGIARRIDTDAPEAELSLEPGSRWSIPMYSCAASFRAGIRTVTLRQNITAAESGARDLSSLRIVSSRPKSYPSVPDGHPLWAVEDMGSIKLASAQPLWGIVAPSSPLLSRPPGASLSVATHRGPSLRLPGMLTSSYAPILQGTGYVPSRPGQNLPAVDFCAKALQAVFTIRRPGSPGYEGMVWTDVAANSVVGTKGWGLGGGGEDVVMVPVTVYRRRIRYRMLCIIPAVVVLALVVAVVSTWLVQMVRGQQPVASMRVMLEATSAGRLMGAILWRQKEAQEVGLKRARTDEWVDDIGKKTVIVAHETGTMIITTNNGSESDSKKDMVNL</sequence>
<organism evidence="2 3">
    <name type="scientific">Remersonia thermophila</name>
    <dbReference type="NCBI Taxonomy" id="72144"/>
    <lineage>
        <taxon>Eukaryota</taxon>
        <taxon>Fungi</taxon>
        <taxon>Dikarya</taxon>
        <taxon>Ascomycota</taxon>
        <taxon>Pezizomycotina</taxon>
        <taxon>Sordariomycetes</taxon>
        <taxon>Sordariomycetidae</taxon>
        <taxon>Sordariales</taxon>
        <taxon>Sordariales incertae sedis</taxon>
        <taxon>Remersonia</taxon>
    </lineage>
</organism>